<dbReference type="Proteomes" id="UP000627984">
    <property type="component" value="Unassembled WGS sequence"/>
</dbReference>
<comment type="caution">
    <text evidence="2">The sequence shown here is derived from an EMBL/GenBank/DDBJ whole genome shotgun (WGS) entry which is preliminary data.</text>
</comment>
<accession>A0AA37BJ88</accession>
<reference evidence="2" key="2">
    <citation type="submission" date="2022-09" db="EMBL/GenBank/DDBJ databases">
        <authorList>
            <person name="Sun Q."/>
            <person name="Ohkuma M."/>
        </authorList>
    </citation>
    <scope>NUCLEOTIDE SEQUENCE</scope>
    <source>
        <strain evidence="2">JCM 3093</strain>
    </source>
</reference>
<evidence type="ECO:0000313" key="3">
    <source>
        <dbReference type="Proteomes" id="UP000627984"/>
    </source>
</evidence>
<evidence type="ECO:0000313" key="2">
    <source>
        <dbReference type="EMBL" id="GGK79262.1"/>
    </source>
</evidence>
<feature type="region of interest" description="Disordered" evidence="1">
    <location>
        <begin position="1"/>
        <end position="27"/>
    </location>
</feature>
<dbReference type="EMBL" id="BMQD01000013">
    <property type="protein sequence ID" value="GGK79262.1"/>
    <property type="molecule type" value="Genomic_DNA"/>
</dbReference>
<proteinExistence type="predicted"/>
<feature type="compositionally biased region" description="Gly residues" evidence="1">
    <location>
        <begin position="1"/>
        <end position="11"/>
    </location>
</feature>
<sequence length="111" mass="11297">MPGGGQHGGQRPGRPPEQPAGEAADLPLPLVAAEAGPAAVGEQAGLVVGRLRLPRRGGGEPGLQGRDPRLEVLESVVDAGQRNLTSLLSHFSAARTFAKKAGSVASSRMNC</sequence>
<organism evidence="2 3">
    <name type="scientific">Planomonospora parontospora</name>
    <dbReference type="NCBI Taxonomy" id="58119"/>
    <lineage>
        <taxon>Bacteria</taxon>
        <taxon>Bacillati</taxon>
        <taxon>Actinomycetota</taxon>
        <taxon>Actinomycetes</taxon>
        <taxon>Streptosporangiales</taxon>
        <taxon>Streptosporangiaceae</taxon>
        <taxon>Planomonospora</taxon>
    </lineage>
</organism>
<evidence type="ECO:0000256" key="1">
    <source>
        <dbReference type="SAM" id="MobiDB-lite"/>
    </source>
</evidence>
<dbReference type="AlphaFoldDB" id="A0AA37BJ88"/>
<name>A0AA37BJ88_9ACTN</name>
<protein>
    <submittedName>
        <fullName evidence="2">Uncharacterized protein</fullName>
    </submittedName>
</protein>
<reference evidence="2" key="1">
    <citation type="journal article" date="2014" name="Int. J. Syst. Evol. Microbiol.">
        <title>Complete genome sequence of Corynebacterium casei LMG S-19264T (=DSM 44701T), isolated from a smear-ripened cheese.</title>
        <authorList>
            <consortium name="US DOE Joint Genome Institute (JGI-PGF)"/>
            <person name="Walter F."/>
            <person name="Albersmeier A."/>
            <person name="Kalinowski J."/>
            <person name="Ruckert C."/>
        </authorList>
    </citation>
    <scope>NUCLEOTIDE SEQUENCE</scope>
    <source>
        <strain evidence="2">JCM 3093</strain>
    </source>
</reference>
<gene>
    <name evidence="2" type="ORF">GCM10010126_43330</name>
</gene>